<name>A0A917MWD0_9BACT</name>
<dbReference type="PROSITE" id="PS51257">
    <property type="entry name" value="PROKAR_LIPOPROTEIN"/>
    <property type="match status" value="1"/>
</dbReference>
<reference evidence="1" key="1">
    <citation type="journal article" date="2014" name="Int. J. Syst. Evol. Microbiol.">
        <title>Complete genome sequence of Corynebacterium casei LMG S-19264T (=DSM 44701T), isolated from a smear-ripened cheese.</title>
        <authorList>
            <consortium name="US DOE Joint Genome Institute (JGI-PGF)"/>
            <person name="Walter F."/>
            <person name="Albersmeier A."/>
            <person name="Kalinowski J."/>
            <person name="Ruckert C."/>
        </authorList>
    </citation>
    <scope>NUCLEOTIDE SEQUENCE</scope>
    <source>
        <strain evidence="1">CGMCC 1.15290</strain>
    </source>
</reference>
<evidence type="ECO:0000313" key="2">
    <source>
        <dbReference type="Proteomes" id="UP000627292"/>
    </source>
</evidence>
<dbReference type="Gene3D" id="2.60.40.2710">
    <property type="match status" value="1"/>
</dbReference>
<dbReference type="AlphaFoldDB" id="A0A917MWD0"/>
<dbReference type="EMBL" id="BMIB01000003">
    <property type="protein sequence ID" value="GGH69754.1"/>
    <property type="molecule type" value="Genomic_DNA"/>
</dbReference>
<dbReference type="Proteomes" id="UP000627292">
    <property type="component" value="Unassembled WGS sequence"/>
</dbReference>
<sequence>MINVFRSRNVLALYALVLLITSCRKEYTVNGYVAPVSLPDSVTAVYGDTLRFTLPEDYARIPGISLSLQLNSPNQKVLAIDSLDVLIRKAITVNAQQMTIRTGMLYPNNMYSAFYKNRLPDTYDISLLVNTGNGLKGVSKSFKLKILPAQLGIKEIGGNDNIPYGYSLYSDTSVKYTVDFLKTDTSKTILELFQNGREDNNVWLTGNQVVIAKGAGDPAKKAEWTYDLIPTLSKDGYTIARRQFRAVLLPKPKFFYGTYYAEYDLSVVTNRVVIGLGNAYNSPAPAFNPAKYKGSFNISSITKDGTAFTDTNKLFSVNSSTGAVAVASNGTLTAGSYTLTVEAVTTNNISLTATFTLVME</sequence>
<proteinExistence type="predicted"/>
<reference evidence="1" key="2">
    <citation type="submission" date="2020-09" db="EMBL/GenBank/DDBJ databases">
        <authorList>
            <person name="Sun Q."/>
            <person name="Zhou Y."/>
        </authorList>
    </citation>
    <scope>NUCLEOTIDE SEQUENCE</scope>
    <source>
        <strain evidence="1">CGMCC 1.15290</strain>
    </source>
</reference>
<protein>
    <submittedName>
        <fullName evidence="1">Uncharacterized protein</fullName>
    </submittedName>
</protein>
<organism evidence="1 2">
    <name type="scientific">Filimonas zeae</name>
    <dbReference type="NCBI Taxonomy" id="1737353"/>
    <lineage>
        <taxon>Bacteria</taxon>
        <taxon>Pseudomonadati</taxon>
        <taxon>Bacteroidota</taxon>
        <taxon>Chitinophagia</taxon>
        <taxon>Chitinophagales</taxon>
        <taxon>Chitinophagaceae</taxon>
        <taxon>Filimonas</taxon>
    </lineage>
</organism>
<accession>A0A917MWD0</accession>
<evidence type="ECO:0000313" key="1">
    <source>
        <dbReference type="EMBL" id="GGH69754.1"/>
    </source>
</evidence>
<keyword evidence="2" id="KW-1185">Reference proteome</keyword>
<gene>
    <name evidence="1" type="ORF">GCM10011379_27360</name>
</gene>
<dbReference type="RefSeq" id="WP_188953132.1">
    <property type="nucleotide sequence ID" value="NZ_BMIB01000003.1"/>
</dbReference>
<comment type="caution">
    <text evidence="1">The sequence shown here is derived from an EMBL/GenBank/DDBJ whole genome shotgun (WGS) entry which is preliminary data.</text>
</comment>